<reference evidence="1 2" key="1">
    <citation type="journal article" date="2012" name="Genome Biol.">
        <title>Sequencing three crocodilian genomes to illuminate the evolution of archosaurs and amniotes.</title>
        <authorList>
            <person name="St John J.A."/>
            <person name="Braun E.L."/>
            <person name="Isberg S.R."/>
            <person name="Miles L.G."/>
            <person name="Chong A.Y."/>
            <person name="Gongora J."/>
            <person name="Dalzell P."/>
            <person name="Moran C."/>
            <person name="Bed'hom B."/>
            <person name="Abzhanov A."/>
            <person name="Burgess S.C."/>
            <person name="Cooksey A.M."/>
            <person name="Castoe T.A."/>
            <person name="Crawford N.G."/>
            <person name="Densmore L.D."/>
            <person name="Drew J.C."/>
            <person name="Edwards S.V."/>
            <person name="Faircloth B.C."/>
            <person name="Fujita M.K."/>
            <person name="Greenwold M.J."/>
            <person name="Hoffmann F.G."/>
            <person name="Howard J.M."/>
            <person name="Iguchi T."/>
            <person name="Janes D.E."/>
            <person name="Khan S.Y."/>
            <person name="Kohno S."/>
            <person name="de Koning A.J."/>
            <person name="Lance S.L."/>
            <person name="McCarthy F.M."/>
            <person name="McCormack J.E."/>
            <person name="Merchant M.E."/>
            <person name="Peterson D.G."/>
            <person name="Pollock D.D."/>
            <person name="Pourmand N."/>
            <person name="Raney B.J."/>
            <person name="Roessler K.A."/>
            <person name="Sanford J.R."/>
            <person name="Sawyer R.H."/>
            <person name="Schmidt C.J."/>
            <person name="Triplett E.W."/>
            <person name="Tuberville T.D."/>
            <person name="Venegas-Anaya M."/>
            <person name="Howard J.T."/>
            <person name="Jarvis E.D."/>
            <person name="Guillette L.J.Jr."/>
            <person name="Glenn T.C."/>
            <person name="Green R.E."/>
            <person name="Ray D.A."/>
        </authorList>
    </citation>
    <scope>NUCLEOTIDE SEQUENCE [LARGE SCALE GENOMIC DNA]</scope>
    <source>
        <strain evidence="1">KSC_2009_1</strain>
    </source>
</reference>
<evidence type="ECO:0000313" key="1">
    <source>
        <dbReference type="EMBL" id="KYO34492.1"/>
    </source>
</evidence>
<sequence>MFHLHQRRTQDCTVFLNQLVMALEDHLEDTWAWWVEDVAHKDVQDRADQKFQVKLLALKNERVDTL</sequence>
<comment type="caution">
    <text evidence="1">The sequence shown here is derived from an EMBL/GenBank/DDBJ whole genome shotgun (WGS) entry which is preliminary data.</text>
</comment>
<gene>
    <name evidence="1" type="ORF">Y1Q_0011929</name>
</gene>
<protein>
    <submittedName>
        <fullName evidence="1">Uncharacterized protein</fullName>
    </submittedName>
</protein>
<organism evidence="1 2">
    <name type="scientific">Alligator mississippiensis</name>
    <name type="common">American alligator</name>
    <dbReference type="NCBI Taxonomy" id="8496"/>
    <lineage>
        <taxon>Eukaryota</taxon>
        <taxon>Metazoa</taxon>
        <taxon>Chordata</taxon>
        <taxon>Craniata</taxon>
        <taxon>Vertebrata</taxon>
        <taxon>Euteleostomi</taxon>
        <taxon>Archelosauria</taxon>
        <taxon>Archosauria</taxon>
        <taxon>Crocodylia</taxon>
        <taxon>Alligatoridae</taxon>
        <taxon>Alligatorinae</taxon>
        <taxon>Alligator</taxon>
    </lineage>
</organism>
<dbReference type="EMBL" id="AKHW03003404">
    <property type="protein sequence ID" value="KYO34492.1"/>
    <property type="molecule type" value="Genomic_DNA"/>
</dbReference>
<dbReference type="Proteomes" id="UP000050525">
    <property type="component" value="Unassembled WGS sequence"/>
</dbReference>
<dbReference type="AlphaFoldDB" id="A0A151NCF6"/>
<evidence type="ECO:0000313" key="2">
    <source>
        <dbReference type="Proteomes" id="UP000050525"/>
    </source>
</evidence>
<keyword evidence="2" id="KW-1185">Reference proteome</keyword>
<name>A0A151NCF6_ALLMI</name>
<accession>A0A151NCF6</accession>
<proteinExistence type="predicted"/>